<evidence type="ECO:0000313" key="5">
    <source>
        <dbReference type="Proteomes" id="UP000629619"/>
    </source>
</evidence>
<evidence type="ECO:0000256" key="2">
    <source>
        <dbReference type="ARBA" id="ARBA00023445"/>
    </source>
</evidence>
<proteinExistence type="inferred from homology"/>
<name>A0A919NE02_9ACTN</name>
<keyword evidence="1" id="KW-0560">Oxidoreductase</keyword>
<evidence type="ECO:0000313" key="4">
    <source>
        <dbReference type="EMBL" id="GIF08984.1"/>
    </source>
</evidence>
<dbReference type="InterPro" id="IPR001509">
    <property type="entry name" value="Epimerase_deHydtase"/>
</dbReference>
<dbReference type="EMBL" id="BOMW01000071">
    <property type="protein sequence ID" value="GIF08984.1"/>
    <property type="molecule type" value="Genomic_DNA"/>
</dbReference>
<comment type="similarity">
    <text evidence="2">Belongs to the NAD(P)-dependent epimerase/dehydratase family. Dihydroflavonol-4-reductase subfamily.</text>
</comment>
<feature type="domain" description="NAD-dependent epimerase/dehydratase" evidence="3">
    <location>
        <begin position="5"/>
        <end position="235"/>
    </location>
</feature>
<protein>
    <submittedName>
        <fullName evidence="4">Dihydroflavonol-4-reductase</fullName>
    </submittedName>
</protein>
<dbReference type="InterPro" id="IPR050425">
    <property type="entry name" value="NAD(P)_dehydrat-like"/>
</dbReference>
<dbReference type="RefSeq" id="WP_203684317.1">
    <property type="nucleotide sequence ID" value="NZ_BOMW01000071.1"/>
</dbReference>
<dbReference type="GO" id="GO:0016616">
    <property type="term" value="F:oxidoreductase activity, acting on the CH-OH group of donors, NAD or NADP as acceptor"/>
    <property type="evidence" value="ECO:0007669"/>
    <property type="project" value="TreeGrafter"/>
</dbReference>
<dbReference type="PANTHER" id="PTHR10366">
    <property type="entry name" value="NAD DEPENDENT EPIMERASE/DEHYDRATASE"/>
    <property type="match status" value="1"/>
</dbReference>
<dbReference type="InterPro" id="IPR036291">
    <property type="entry name" value="NAD(P)-bd_dom_sf"/>
</dbReference>
<comment type="caution">
    <text evidence="4">The sequence shown here is derived from an EMBL/GenBank/DDBJ whole genome shotgun (WGS) entry which is preliminary data.</text>
</comment>
<keyword evidence="5" id="KW-1185">Reference proteome</keyword>
<sequence length="333" mass="36035">MTESVLVTGGSGFVAGYVIRELLERGFRVRTTLRNPARADAVRRKLVLDGDLSFTVADLLSDDGWDAAAAGMDYVVHTASPMPVGEHRGQDIITPARAGTRRVLESARRAGVRRVVVTSSTAAAIPTEPGGPADENVWTDLPDKPRYAYPRAKTLAEQDAWRMVAGWPAGPELVTVLPSNIQGPALDADLSPSVWLIRMMLTGKMPVLPQMGYAIVDVRDLAVLHADAMTEPSAAGRRFIAAGQFLWFREMAELLRDRLGAQAAKVSPRRLPNWVVRAAAPFNAEMNQMVPSLGVRSRLSSARAEKQFGWHPRPAADSVIDTANSLIKLGLAG</sequence>
<evidence type="ECO:0000256" key="1">
    <source>
        <dbReference type="ARBA" id="ARBA00023002"/>
    </source>
</evidence>
<evidence type="ECO:0000259" key="3">
    <source>
        <dbReference type="Pfam" id="PF01370"/>
    </source>
</evidence>
<reference evidence="4" key="1">
    <citation type="submission" date="2021-01" db="EMBL/GenBank/DDBJ databases">
        <title>Whole genome shotgun sequence of Actinoplanes siamensis NBRC 109076.</title>
        <authorList>
            <person name="Komaki H."/>
            <person name="Tamura T."/>
        </authorList>
    </citation>
    <scope>NUCLEOTIDE SEQUENCE</scope>
    <source>
        <strain evidence="4">NBRC 109076</strain>
    </source>
</reference>
<accession>A0A919NE02</accession>
<dbReference type="AlphaFoldDB" id="A0A919NE02"/>
<dbReference type="Gene3D" id="3.40.50.720">
    <property type="entry name" value="NAD(P)-binding Rossmann-like Domain"/>
    <property type="match status" value="1"/>
</dbReference>
<dbReference type="Proteomes" id="UP000629619">
    <property type="component" value="Unassembled WGS sequence"/>
</dbReference>
<gene>
    <name evidence="4" type="ORF">Asi03nite_65220</name>
</gene>
<dbReference type="Pfam" id="PF01370">
    <property type="entry name" value="Epimerase"/>
    <property type="match status" value="1"/>
</dbReference>
<organism evidence="4 5">
    <name type="scientific">Actinoplanes siamensis</name>
    <dbReference type="NCBI Taxonomy" id="1223317"/>
    <lineage>
        <taxon>Bacteria</taxon>
        <taxon>Bacillati</taxon>
        <taxon>Actinomycetota</taxon>
        <taxon>Actinomycetes</taxon>
        <taxon>Micromonosporales</taxon>
        <taxon>Micromonosporaceae</taxon>
        <taxon>Actinoplanes</taxon>
    </lineage>
</organism>
<dbReference type="SUPFAM" id="SSF51735">
    <property type="entry name" value="NAD(P)-binding Rossmann-fold domains"/>
    <property type="match status" value="1"/>
</dbReference>
<dbReference type="PANTHER" id="PTHR10366:SF564">
    <property type="entry name" value="STEROL-4-ALPHA-CARBOXYLATE 3-DEHYDROGENASE, DECARBOXYLATING"/>
    <property type="match status" value="1"/>
</dbReference>